<keyword evidence="2" id="KW-0813">Transport</keyword>
<feature type="transmembrane region" description="Helical" evidence="9">
    <location>
        <begin position="469"/>
        <end position="490"/>
    </location>
</feature>
<dbReference type="InterPro" id="IPR002293">
    <property type="entry name" value="AA/rel_permease1"/>
</dbReference>
<sequence length="729" mass="79766">MSTYNTFTSSGNNKNKNNQESESSPPPPPPLLYNSPLVSSALITAFGRPTLIEYDAPADHSLIDHDNTEFQPLKGQKPSSLHARTQSLPDSHHRRHNTRSFKSSYTTSASIHEDHPTTTSIAAYTYRIKHKLTSSHSNYDQHHLIMCQNPDGTYSHADECAPDGTTNGNDTLNGNGGDKSTTRQSISQTTITALSTTLSTYDDLPAHVHPTVPVEIMHPKYTETAPALKMWPLAVLVFYNVSGGPFGIEPSIRAAGNFYAILGFIVFPFVWALPEALVTAELGAAFQDPSAGVAWVEEAFGETLGGLCGYLGWISGATDNAIYPTLFLEYVTSVSGTKSSISFFHRFLLIAVLTIFLSLLNYRGLEIVGNASLIVCIIAMSPFVLMTFIGAPQVVVERWFQMPEVQEDGESLFDDAFQTSAGPLPLLSMAGIMWRPYLNNLFWNLNSFDGAASFAGETTCVRTTYPKGIFVGLIICVVCYIVPLMIAVGATDYSQSEWVDGHLGQVAVDIGGSWLGGWTIFAAGISNLALYEAEMSADSFQLMGMAERGYLPKIFQKRSKYGTPTNGIILGTVIIIVFGCADFGQLLELLNANYAIALLLEYAAFVKLRLYHKDLQRPYRIPIPDWAAVLVAIPPVLGIIVIFLVSNWYVWIFSVGAVAFSLGLHKLGSASKKNGWFTYEAKATYEETSNEDPSTVEGTESSTTANAGENEWDYKNEELGVIQEENKII</sequence>
<feature type="region of interest" description="Disordered" evidence="8">
    <location>
        <begin position="1"/>
        <end position="33"/>
    </location>
</feature>
<feature type="compositionally biased region" description="Polar residues" evidence="8">
    <location>
        <begin position="100"/>
        <end position="110"/>
    </location>
</feature>
<dbReference type="PANTHER" id="PTHR45826:SF2">
    <property type="entry name" value="AMINO ACID TRANSPORTER"/>
    <property type="match status" value="1"/>
</dbReference>
<evidence type="ECO:0000256" key="2">
    <source>
        <dbReference type="ARBA" id="ARBA00022448"/>
    </source>
</evidence>
<keyword evidence="6 9" id="KW-0472">Membrane</keyword>
<dbReference type="Pfam" id="PF13520">
    <property type="entry name" value="AA_permease_2"/>
    <property type="match status" value="1"/>
</dbReference>
<dbReference type="InterPro" id="IPR044566">
    <property type="entry name" value="RMV1-like"/>
</dbReference>
<feature type="transmembrane region" description="Helical" evidence="9">
    <location>
        <begin position="416"/>
        <end position="434"/>
    </location>
</feature>
<feature type="compositionally biased region" description="Low complexity" evidence="8">
    <location>
        <begin position="164"/>
        <end position="173"/>
    </location>
</feature>
<dbReference type="AlphaFoldDB" id="A0ABD3MUT6"/>
<organism evidence="10 11">
    <name type="scientific">Cyclotella atomus</name>
    <dbReference type="NCBI Taxonomy" id="382360"/>
    <lineage>
        <taxon>Eukaryota</taxon>
        <taxon>Sar</taxon>
        <taxon>Stramenopiles</taxon>
        <taxon>Ochrophyta</taxon>
        <taxon>Bacillariophyta</taxon>
        <taxon>Coscinodiscophyceae</taxon>
        <taxon>Thalassiosirophycidae</taxon>
        <taxon>Stephanodiscales</taxon>
        <taxon>Stephanodiscaceae</taxon>
        <taxon>Cyclotella</taxon>
    </lineage>
</organism>
<keyword evidence="11" id="KW-1185">Reference proteome</keyword>
<dbReference type="Proteomes" id="UP001530400">
    <property type="component" value="Unassembled WGS sequence"/>
</dbReference>
<dbReference type="PANTHER" id="PTHR45826">
    <property type="entry name" value="POLYAMINE TRANSPORTER PUT1"/>
    <property type="match status" value="1"/>
</dbReference>
<proteinExistence type="inferred from homology"/>
<comment type="caution">
    <text evidence="10">The sequence shown here is derived from an EMBL/GenBank/DDBJ whole genome shotgun (WGS) entry which is preliminary data.</text>
</comment>
<feature type="region of interest" description="Disordered" evidence="8">
    <location>
        <begin position="68"/>
        <end position="112"/>
    </location>
</feature>
<evidence type="ECO:0000256" key="9">
    <source>
        <dbReference type="SAM" id="Phobius"/>
    </source>
</evidence>
<evidence type="ECO:0000313" key="10">
    <source>
        <dbReference type="EMBL" id="KAL3765696.1"/>
    </source>
</evidence>
<keyword evidence="4 9" id="KW-0812">Transmembrane</keyword>
<feature type="transmembrane region" description="Helical" evidence="9">
    <location>
        <begin position="343"/>
        <end position="362"/>
    </location>
</feature>
<accession>A0ABD3MUT6</accession>
<protein>
    <submittedName>
        <fullName evidence="10">Uncharacterized protein</fullName>
    </submittedName>
</protein>
<evidence type="ECO:0000256" key="4">
    <source>
        <dbReference type="ARBA" id="ARBA00022692"/>
    </source>
</evidence>
<feature type="transmembrane region" description="Helical" evidence="9">
    <location>
        <begin position="255"/>
        <end position="273"/>
    </location>
</feature>
<comment type="similarity">
    <text evidence="7">Belongs to the amino acid-polyamine-organocation (APC) superfamily. Polyamine:cation symporter (PHS) (TC 2.A.3.12) family.</text>
</comment>
<dbReference type="Gene3D" id="1.20.1740.10">
    <property type="entry name" value="Amino acid/polyamine transporter I"/>
    <property type="match status" value="1"/>
</dbReference>
<feature type="transmembrane region" description="Helical" evidence="9">
    <location>
        <begin position="623"/>
        <end position="642"/>
    </location>
</feature>
<feature type="compositionally biased region" description="Polar residues" evidence="8">
    <location>
        <begin position="691"/>
        <end position="707"/>
    </location>
</feature>
<gene>
    <name evidence="10" type="ORF">ACHAWO_007074</name>
</gene>
<evidence type="ECO:0000256" key="6">
    <source>
        <dbReference type="ARBA" id="ARBA00023136"/>
    </source>
</evidence>
<dbReference type="EMBL" id="JALLPJ020001397">
    <property type="protein sequence ID" value="KAL3765696.1"/>
    <property type="molecule type" value="Genomic_DNA"/>
</dbReference>
<evidence type="ECO:0000256" key="1">
    <source>
        <dbReference type="ARBA" id="ARBA00004651"/>
    </source>
</evidence>
<evidence type="ECO:0000256" key="8">
    <source>
        <dbReference type="SAM" id="MobiDB-lite"/>
    </source>
</evidence>
<dbReference type="GO" id="GO:0005886">
    <property type="term" value="C:plasma membrane"/>
    <property type="evidence" value="ECO:0007669"/>
    <property type="project" value="UniProtKB-SubCell"/>
</dbReference>
<feature type="transmembrane region" description="Helical" evidence="9">
    <location>
        <begin position="510"/>
        <end position="531"/>
    </location>
</feature>
<evidence type="ECO:0000256" key="7">
    <source>
        <dbReference type="ARBA" id="ARBA00024041"/>
    </source>
</evidence>
<feature type="region of interest" description="Disordered" evidence="8">
    <location>
        <begin position="688"/>
        <end position="710"/>
    </location>
</feature>
<evidence type="ECO:0000313" key="11">
    <source>
        <dbReference type="Proteomes" id="UP001530400"/>
    </source>
</evidence>
<feature type="transmembrane region" description="Helical" evidence="9">
    <location>
        <begin position="567"/>
        <end position="586"/>
    </location>
</feature>
<evidence type="ECO:0000256" key="3">
    <source>
        <dbReference type="ARBA" id="ARBA00022475"/>
    </source>
</evidence>
<keyword evidence="5 9" id="KW-1133">Transmembrane helix</keyword>
<feature type="compositionally biased region" description="Polar residues" evidence="8">
    <location>
        <begin position="77"/>
        <end position="89"/>
    </location>
</feature>
<comment type="subcellular location">
    <subcellularLocation>
        <location evidence="1">Cell membrane</location>
        <topology evidence="1">Multi-pass membrane protein</topology>
    </subcellularLocation>
</comment>
<feature type="transmembrane region" description="Helical" evidence="9">
    <location>
        <begin position="592"/>
        <end position="611"/>
    </location>
</feature>
<dbReference type="GO" id="GO:0015203">
    <property type="term" value="F:polyamine transmembrane transporter activity"/>
    <property type="evidence" value="ECO:0007669"/>
    <property type="project" value="UniProtKB-ARBA"/>
</dbReference>
<keyword evidence="3" id="KW-1003">Cell membrane</keyword>
<feature type="compositionally biased region" description="Low complexity" evidence="8">
    <location>
        <begin position="9"/>
        <end position="23"/>
    </location>
</feature>
<feature type="transmembrane region" description="Helical" evidence="9">
    <location>
        <begin position="648"/>
        <end position="664"/>
    </location>
</feature>
<reference evidence="10 11" key="1">
    <citation type="submission" date="2024-10" db="EMBL/GenBank/DDBJ databases">
        <title>Updated reference genomes for cyclostephanoid diatoms.</title>
        <authorList>
            <person name="Roberts W.R."/>
            <person name="Alverson A.J."/>
        </authorList>
    </citation>
    <scope>NUCLEOTIDE SEQUENCE [LARGE SCALE GENOMIC DNA]</scope>
    <source>
        <strain evidence="10 11">AJA010-31</strain>
    </source>
</reference>
<evidence type="ECO:0000256" key="5">
    <source>
        <dbReference type="ARBA" id="ARBA00022989"/>
    </source>
</evidence>
<name>A0ABD3MUT6_9STRA</name>
<feature type="transmembrane region" description="Helical" evidence="9">
    <location>
        <begin position="374"/>
        <end position="396"/>
    </location>
</feature>
<feature type="region of interest" description="Disordered" evidence="8">
    <location>
        <begin position="164"/>
        <end position="186"/>
    </location>
</feature>